<dbReference type="PROSITE" id="PS51819">
    <property type="entry name" value="VOC"/>
    <property type="match status" value="1"/>
</dbReference>
<dbReference type="InterPro" id="IPR029068">
    <property type="entry name" value="Glyas_Bleomycin-R_OHBP_Dase"/>
</dbReference>
<sequence length="127" mass="14954">MKINHMAMYVRQLEEMKRFYMQFFEATCGDKYHNQKTGLQTYFLTFENQMRFELMTRPNLERDQKSLYQTGYIHLAFSVGSKEKVDELTNCLKEAGYDILSSPRTTGDGYYESCILDPEGNQVEITI</sequence>
<dbReference type="EMBL" id="WMQE01000031">
    <property type="protein sequence ID" value="MTK22155.1"/>
    <property type="molecule type" value="Genomic_DNA"/>
</dbReference>
<dbReference type="PANTHER" id="PTHR36113">
    <property type="entry name" value="LYASE, PUTATIVE-RELATED-RELATED"/>
    <property type="match status" value="1"/>
</dbReference>
<evidence type="ECO:0000313" key="2">
    <source>
        <dbReference type="EMBL" id="MTK22155.1"/>
    </source>
</evidence>
<dbReference type="SUPFAM" id="SSF54593">
    <property type="entry name" value="Glyoxalase/Bleomycin resistance protein/Dihydroxybiphenyl dioxygenase"/>
    <property type="match status" value="1"/>
</dbReference>
<accession>A0A9X5APY4</accession>
<dbReference type="Gene3D" id="3.10.180.10">
    <property type="entry name" value="2,3-Dihydroxybiphenyl 1,2-Dioxygenase, domain 1"/>
    <property type="match status" value="1"/>
</dbReference>
<organism evidence="2 3">
    <name type="scientific">Turicibacter sanguinis</name>
    <dbReference type="NCBI Taxonomy" id="154288"/>
    <lineage>
        <taxon>Bacteria</taxon>
        <taxon>Bacillati</taxon>
        <taxon>Bacillota</taxon>
        <taxon>Erysipelotrichia</taxon>
        <taxon>Erysipelotrichales</taxon>
        <taxon>Turicibacteraceae</taxon>
        <taxon>Turicibacter</taxon>
    </lineage>
</organism>
<feature type="domain" description="VOC" evidence="1">
    <location>
        <begin position="2"/>
        <end position="127"/>
    </location>
</feature>
<dbReference type="GeneID" id="60059487"/>
<dbReference type="InterPro" id="IPR004360">
    <property type="entry name" value="Glyas_Fos-R_dOase_dom"/>
</dbReference>
<dbReference type="Proteomes" id="UP000487649">
    <property type="component" value="Unassembled WGS sequence"/>
</dbReference>
<dbReference type="Pfam" id="PF00903">
    <property type="entry name" value="Glyoxalase"/>
    <property type="match status" value="1"/>
</dbReference>
<name>A0A9X5APY4_9FIRM</name>
<dbReference type="AlphaFoldDB" id="A0A9X5APY4"/>
<dbReference type="PANTHER" id="PTHR36113:SF1">
    <property type="entry name" value="GLYOXALASE_BLEOMYCIN RESISTANCE PROTEIN_DIOXYGENASE"/>
    <property type="match status" value="1"/>
</dbReference>
<comment type="caution">
    <text evidence="2">The sequence shown here is derived from an EMBL/GenBank/DDBJ whole genome shotgun (WGS) entry which is preliminary data.</text>
</comment>
<proteinExistence type="predicted"/>
<gene>
    <name evidence="2" type="ORF">GMA92_12115</name>
</gene>
<protein>
    <submittedName>
        <fullName evidence="2">Glyoxalase</fullName>
    </submittedName>
</protein>
<reference evidence="2 3" key="1">
    <citation type="journal article" date="2019" name="Nat. Med.">
        <title>A library of human gut bacterial isolates paired with longitudinal multiomics data enables mechanistic microbiome research.</title>
        <authorList>
            <person name="Poyet M."/>
            <person name="Groussin M."/>
            <person name="Gibbons S.M."/>
            <person name="Avila-Pacheco J."/>
            <person name="Jiang X."/>
            <person name="Kearney S.M."/>
            <person name="Perrotta A.R."/>
            <person name="Berdy B."/>
            <person name="Zhao S."/>
            <person name="Lieberman T.D."/>
            <person name="Swanson P.K."/>
            <person name="Smith M."/>
            <person name="Roesemann S."/>
            <person name="Alexander J.E."/>
            <person name="Rich S.A."/>
            <person name="Livny J."/>
            <person name="Vlamakis H."/>
            <person name="Clish C."/>
            <person name="Bullock K."/>
            <person name="Deik A."/>
            <person name="Scott J."/>
            <person name="Pierce K.A."/>
            <person name="Xavier R.J."/>
            <person name="Alm E.J."/>
        </authorList>
    </citation>
    <scope>NUCLEOTIDE SEQUENCE [LARGE SCALE GENOMIC DNA]</scope>
    <source>
        <strain evidence="2 3">BIOML-A198</strain>
    </source>
</reference>
<dbReference type="InterPro" id="IPR051332">
    <property type="entry name" value="Fosfomycin_Res_Enzymes"/>
</dbReference>
<dbReference type="InterPro" id="IPR037523">
    <property type="entry name" value="VOC_core"/>
</dbReference>
<dbReference type="RefSeq" id="WP_006785754.1">
    <property type="nucleotide sequence ID" value="NZ_CABJBH010000003.1"/>
</dbReference>
<evidence type="ECO:0000313" key="3">
    <source>
        <dbReference type="Proteomes" id="UP000487649"/>
    </source>
</evidence>
<evidence type="ECO:0000259" key="1">
    <source>
        <dbReference type="PROSITE" id="PS51819"/>
    </source>
</evidence>